<dbReference type="Gene3D" id="1.20.1740.10">
    <property type="entry name" value="Amino acid/polyamine transporter I"/>
    <property type="match status" value="1"/>
</dbReference>
<organism evidence="9">
    <name type="scientific">Chrysotila carterae</name>
    <name type="common">Marine alga</name>
    <name type="synonym">Syracosphaera carterae</name>
    <dbReference type="NCBI Taxonomy" id="13221"/>
    <lineage>
        <taxon>Eukaryota</taxon>
        <taxon>Haptista</taxon>
        <taxon>Haptophyta</taxon>
        <taxon>Prymnesiophyceae</taxon>
        <taxon>Isochrysidales</taxon>
        <taxon>Isochrysidaceae</taxon>
        <taxon>Chrysotila</taxon>
    </lineage>
</organism>
<dbReference type="GO" id="GO:0015377">
    <property type="term" value="F:chloride:monoatomic cation symporter activity"/>
    <property type="evidence" value="ECO:0007669"/>
    <property type="project" value="InterPro"/>
</dbReference>
<protein>
    <recommendedName>
        <fullName evidence="10">Amino acid permease/ SLC12A domain-containing protein</fullName>
    </recommendedName>
</protein>
<sequence>MRRSELAYDRHSDCSTDAEDDETEWRRITSSPRNARSSKLANSPNDPKPMKVSFGPQSTATGSAPEAQAPTSTDAEVPITRKLSNAPDDLTFSRIWRLAGDEMEVEDRDSRHHSFKKARVHADLEEESTAGGVALPPLTRPPPLMRITTGGGRERTLSTFDAYMTACETMWGVIIFLKFGELVARGGVGLALCVLAGATCVQLLNCLGLSAVATNGHHNGAYNLLVANLGPTWGATTSLLYYLGMSALATVEICGAVEAFDLMLQQQEGPGYVTSSAYYDTGLIGSVALVALATVRGHNSHLVHKIGLLVLAAFGLTLSATLLGAASRGSLATLGSNMAPPHGLARVTYADVSLMVTFIFPCFAGINQPVNKAGELRTPFVSVPRASIGAVVTSACVFTLILLAIGSTKPLAQIEASDFILDTYPSKYVGLIGTIIVGVGSCVSCLDVAPTILQTIAADGVVPGFQRLGLHRLSGGHAEPQRATAFTCALAIPFAWLGGIELVALAAAALFLQMYFTMDVCCLILAALRSPGWRPKWPRIKPWQAGLAALLCAVTMLVLNPLLMPWVLVGSLATAGAISLLSGGQELGSGDAIVGLQYSVALQALHSMREEISLAFGSGAERFPLRWRPQLLVVVPSAVADDALDETEADAEASVLIALAHSLKEGRGLTIVATIASPPEKQALSPFGHVVATRARSNYAVASAAVTHAKLFAAAKQRLEALAADAQLSCFTDATVSSNYNTAVGVMMNCVGVGALRPNTVLIGWTLRRGGKEERPPIAARRAAQAMRALEKALSYDKAVLLLAHRHSDASTFLSTPSAQRAPETIDIWWVSHDGALPLTIAHLLTIHEALSHCAIRVFMWIEQREAAAIGSDVASIETRVRHFLRIFRLRAKHVEVVSLARTPLGETAEARALHKEAQLNEAMVSRTTASTLLLITNLTAPSALHLAQPLTYGDVLEAACAGLPPVLFVCGCAGELHYVD</sequence>
<feature type="transmembrane region" description="Helical" evidence="6">
    <location>
        <begin position="547"/>
        <end position="568"/>
    </location>
</feature>
<keyword evidence="2 6" id="KW-0812">Transmembrane</keyword>
<accession>A0A7S4F6J5</accession>
<dbReference type="InterPro" id="IPR018491">
    <property type="entry name" value="SLC12_C"/>
</dbReference>
<proteinExistence type="predicted"/>
<name>A0A7S4F6J5_CHRCT</name>
<feature type="transmembrane region" description="Helical" evidence="6">
    <location>
        <begin position="386"/>
        <end position="407"/>
    </location>
</feature>
<evidence type="ECO:0000313" key="9">
    <source>
        <dbReference type="EMBL" id="CAE0775779.1"/>
    </source>
</evidence>
<dbReference type="EMBL" id="HBIZ01044402">
    <property type="protein sequence ID" value="CAE0775779.1"/>
    <property type="molecule type" value="Transcribed_RNA"/>
</dbReference>
<evidence type="ECO:0000259" key="8">
    <source>
        <dbReference type="Pfam" id="PF03522"/>
    </source>
</evidence>
<feature type="transmembrane region" description="Helical" evidence="6">
    <location>
        <begin position="347"/>
        <end position="366"/>
    </location>
</feature>
<feature type="compositionally biased region" description="Polar residues" evidence="5">
    <location>
        <begin position="28"/>
        <end position="45"/>
    </location>
</feature>
<dbReference type="Pfam" id="PF00324">
    <property type="entry name" value="AA_permease"/>
    <property type="match status" value="1"/>
</dbReference>
<dbReference type="PANTHER" id="PTHR11827:SF72">
    <property type="entry name" value="GH08340P"/>
    <property type="match status" value="1"/>
</dbReference>
<evidence type="ECO:0000256" key="6">
    <source>
        <dbReference type="SAM" id="Phobius"/>
    </source>
</evidence>
<feature type="region of interest" description="Disordered" evidence="5">
    <location>
        <begin position="1"/>
        <end position="82"/>
    </location>
</feature>
<feature type="transmembrane region" description="Helical" evidence="6">
    <location>
        <begin position="306"/>
        <end position="326"/>
    </location>
</feature>
<keyword evidence="4 6" id="KW-0472">Membrane</keyword>
<feature type="compositionally biased region" description="Basic and acidic residues" evidence="5">
    <location>
        <begin position="1"/>
        <end position="14"/>
    </location>
</feature>
<evidence type="ECO:0000256" key="4">
    <source>
        <dbReference type="ARBA" id="ARBA00023136"/>
    </source>
</evidence>
<evidence type="ECO:0000256" key="1">
    <source>
        <dbReference type="ARBA" id="ARBA00004141"/>
    </source>
</evidence>
<feature type="domain" description="SLC12A transporter C-terminal" evidence="8">
    <location>
        <begin position="820"/>
        <end position="899"/>
    </location>
</feature>
<evidence type="ECO:0008006" key="10">
    <source>
        <dbReference type="Google" id="ProtNLM"/>
    </source>
</evidence>
<dbReference type="InterPro" id="IPR004842">
    <property type="entry name" value="SLC12A_fam"/>
</dbReference>
<gene>
    <name evidence="9" type="ORF">PCAR00345_LOCUS28414</name>
</gene>
<dbReference type="PANTHER" id="PTHR11827">
    <property type="entry name" value="SOLUTE CARRIER FAMILY 12, CATION COTRANSPORTERS"/>
    <property type="match status" value="1"/>
</dbReference>
<comment type="subcellular location">
    <subcellularLocation>
        <location evidence="1">Membrane</location>
        <topology evidence="1">Multi-pass membrane protein</topology>
    </subcellularLocation>
</comment>
<evidence type="ECO:0000259" key="7">
    <source>
        <dbReference type="Pfam" id="PF00324"/>
    </source>
</evidence>
<evidence type="ECO:0000256" key="3">
    <source>
        <dbReference type="ARBA" id="ARBA00022989"/>
    </source>
</evidence>
<feature type="transmembrane region" description="Helical" evidence="6">
    <location>
        <begin position="428"/>
        <end position="453"/>
    </location>
</feature>
<feature type="transmembrane region" description="Helical" evidence="6">
    <location>
        <begin position="276"/>
        <end position="294"/>
    </location>
</feature>
<dbReference type="AlphaFoldDB" id="A0A7S4F6J5"/>
<feature type="transmembrane region" description="Helical" evidence="6">
    <location>
        <begin position="182"/>
        <end position="204"/>
    </location>
</feature>
<feature type="domain" description="Amino acid permease/ SLC12A" evidence="7">
    <location>
        <begin position="164"/>
        <end position="569"/>
    </location>
</feature>
<evidence type="ECO:0000256" key="2">
    <source>
        <dbReference type="ARBA" id="ARBA00022692"/>
    </source>
</evidence>
<evidence type="ECO:0000256" key="5">
    <source>
        <dbReference type="SAM" id="MobiDB-lite"/>
    </source>
</evidence>
<dbReference type="Pfam" id="PF03522">
    <property type="entry name" value="SLC12"/>
    <property type="match status" value="1"/>
</dbReference>
<keyword evidence="3 6" id="KW-1133">Transmembrane helix</keyword>
<reference evidence="9" key="1">
    <citation type="submission" date="2021-01" db="EMBL/GenBank/DDBJ databases">
        <authorList>
            <person name="Corre E."/>
            <person name="Pelletier E."/>
            <person name="Niang G."/>
            <person name="Scheremetjew M."/>
            <person name="Finn R."/>
            <person name="Kale V."/>
            <person name="Holt S."/>
            <person name="Cochrane G."/>
            <person name="Meng A."/>
            <person name="Brown T."/>
            <person name="Cohen L."/>
        </authorList>
    </citation>
    <scope>NUCLEOTIDE SEQUENCE</scope>
    <source>
        <strain evidence="9">CCMP645</strain>
    </source>
</reference>
<dbReference type="GO" id="GO:0016020">
    <property type="term" value="C:membrane"/>
    <property type="evidence" value="ECO:0007669"/>
    <property type="project" value="UniProtKB-SubCell"/>
</dbReference>
<dbReference type="InterPro" id="IPR004841">
    <property type="entry name" value="AA-permease/SLC12A_dom"/>
</dbReference>